<dbReference type="GO" id="GO:0004749">
    <property type="term" value="F:ribose phosphate diphosphokinase activity"/>
    <property type="evidence" value="ECO:0007669"/>
    <property type="project" value="UniProtKB-EC"/>
</dbReference>
<sequence length="102" mass="11109">MHTSLCLFSMHVSASKHNLSFLSLPQKVLAANGAGKVSAYVTHGVFPIQSWLQFTHKDDASKNAFAYFWITDSCPVTVKALANQAPFEVLSLARSIADALQI</sequence>
<dbReference type="Gramene" id="rna14986">
    <property type="protein sequence ID" value="RHN66874.1"/>
    <property type="gene ID" value="gene14986"/>
</dbReference>
<organism evidence="2 3">
    <name type="scientific">Medicago truncatula</name>
    <name type="common">Barrel medic</name>
    <name type="synonym">Medicago tribuloides</name>
    <dbReference type="NCBI Taxonomy" id="3880"/>
    <lineage>
        <taxon>Eukaryota</taxon>
        <taxon>Viridiplantae</taxon>
        <taxon>Streptophyta</taxon>
        <taxon>Embryophyta</taxon>
        <taxon>Tracheophyta</taxon>
        <taxon>Spermatophyta</taxon>
        <taxon>Magnoliopsida</taxon>
        <taxon>eudicotyledons</taxon>
        <taxon>Gunneridae</taxon>
        <taxon>Pentapetalae</taxon>
        <taxon>rosids</taxon>
        <taxon>fabids</taxon>
        <taxon>Fabales</taxon>
        <taxon>Fabaceae</taxon>
        <taxon>Papilionoideae</taxon>
        <taxon>50 kb inversion clade</taxon>
        <taxon>NPAAA clade</taxon>
        <taxon>Hologalegina</taxon>
        <taxon>IRL clade</taxon>
        <taxon>Trifolieae</taxon>
        <taxon>Medicago</taxon>
    </lineage>
</organism>
<keyword evidence="2" id="KW-0418">Kinase</keyword>
<dbReference type="PANTHER" id="PTHR10210:SF34">
    <property type="entry name" value="RIBOSE-PHOSPHATE PYROPHOSPHOKINASE 4"/>
    <property type="match status" value="1"/>
</dbReference>
<proteinExistence type="inferred from homology"/>
<dbReference type="Gene3D" id="3.40.50.2020">
    <property type="match status" value="1"/>
</dbReference>
<name>A0A396IR73_MEDTR</name>
<evidence type="ECO:0000313" key="2">
    <source>
        <dbReference type="EMBL" id="RHN66874.1"/>
    </source>
</evidence>
<comment type="similarity">
    <text evidence="1">Belongs to the ribose-phosphate pyrophosphokinase family.</text>
</comment>
<reference evidence="3" key="1">
    <citation type="journal article" date="2018" name="Nat. Plants">
        <title>Whole-genome landscape of Medicago truncatula symbiotic genes.</title>
        <authorList>
            <person name="Pecrix Y."/>
            <person name="Staton S.E."/>
            <person name="Sallet E."/>
            <person name="Lelandais-Briere C."/>
            <person name="Moreau S."/>
            <person name="Carrere S."/>
            <person name="Blein T."/>
            <person name="Jardinaud M.F."/>
            <person name="Latrasse D."/>
            <person name="Zouine M."/>
            <person name="Zahm M."/>
            <person name="Kreplak J."/>
            <person name="Mayjonade B."/>
            <person name="Satge C."/>
            <person name="Perez M."/>
            <person name="Cauet S."/>
            <person name="Marande W."/>
            <person name="Chantry-Darmon C."/>
            <person name="Lopez-Roques C."/>
            <person name="Bouchez O."/>
            <person name="Berard A."/>
            <person name="Debelle F."/>
            <person name="Munos S."/>
            <person name="Bendahmane A."/>
            <person name="Berges H."/>
            <person name="Niebel A."/>
            <person name="Buitink J."/>
            <person name="Frugier F."/>
            <person name="Benhamed M."/>
            <person name="Crespi M."/>
            <person name="Gouzy J."/>
            <person name="Gamas P."/>
        </authorList>
    </citation>
    <scope>NUCLEOTIDE SEQUENCE [LARGE SCALE GENOMIC DNA]</scope>
    <source>
        <strain evidence="3">cv. Jemalong A17</strain>
    </source>
</reference>
<protein>
    <submittedName>
        <fullName evidence="2">Putative ribose-phosphate diphosphokinase</fullName>
        <ecNumber evidence="2">2.7.6.1</ecNumber>
    </submittedName>
</protein>
<dbReference type="GO" id="GO:0000287">
    <property type="term" value="F:magnesium ion binding"/>
    <property type="evidence" value="ECO:0007669"/>
    <property type="project" value="InterPro"/>
</dbReference>
<dbReference type="PANTHER" id="PTHR10210">
    <property type="entry name" value="RIBOSE-PHOSPHATE DIPHOSPHOKINASE FAMILY MEMBER"/>
    <property type="match status" value="1"/>
</dbReference>
<evidence type="ECO:0000256" key="1">
    <source>
        <dbReference type="ARBA" id="ARBA00006478"/>
    </source>
</evidence>
<dbReference type="EC" id="2.7.6.1" evidence="2"/>
<keyword evidence="2" id="KW-0808">Transferase</keyword>
<dbReference type="GO" id="GO:0009165">
    <property type="term" value="P:nucleotide biosynthetic process"/>
    <property type="evidence" value="ECO:0007669"/>
    <property type="project" value="InterPro"/>
</dbReference>
<dbReference type="InterPro" id="IPR029057">
    <property type="entry name" value="PRTase-like"/>
</dbReference>
<dbReference type="Proteomes" id="UP000265566">
    <property type="component" value="Chromosome 3"/>
</dbReference>
<comment type="caution">
    <text evidence="2">The sequence shown here is derived from an EMBL/GenBank/DDBJ whole genome shotgun (WGS) entry which is preliminary data.</text>
</comment>
<evidence type="ECO:0000313" key="3">
    <source>
        <dbReference type="Proteomes" id="UP000265566"/>
    </source>
</evidence>
<dbReference type="SUPFAM" id="SSF53271">
    <property type="entry name" value="PRTase-like"/>
    <property type="match status" value="1"/>
</dbReference>
<gene>
    <name evidence="2" type="ORF">MtrunA17_Chr3g0096501</name>
</gene>
<dbReference type="GO" id="GO:0016301">
    <property type="term" value="F:kinase activity"/>
    <property type="evidence" value="ECO:0007669"/>
    <property type="project" value="UniProtKB-KW"/>
</dbReference>
<dbReference type="InterPro" id="IPR005946">
    <property type="entry name" value="Rib-P_diPkinase"/>
</dbReference>
<dbReference type="AlphaFoldDB" id="A0A396IR73"/>
<accession>A0A396IR73</accession>
<dbReference type="EMBL" id="PSQE01000003">
    <property type="protein sequence ID" value="RHN66874.1"/>
    <property type="molecule type" value="Genomic_DNA"/>
</dbReference>